<reference evidence="1" key="1">
    <citation type="journal article" date="2015" name="Nature">
        <title>Complex archaea that bridge the gap between prokaryotes and eukaryotes.</title>
        <authorList>
            <person name="Spang A."/>
            <person name="Saw J.H."/>
            <person name="Jorgensen S.L."/>
            <person name="Zaremba-Niedzwiedzka K."/>
            <person name="Martijn J."/>
            <person name="Lind A.E."/>
            <person name="van Eijk R."/>
            <person name="Schleper C."/>
            <person name="Guy L."/>
            <person name="Ettema T.J."/>
        </authorList>
    </citation>
    <scope>NUCLEOTIDE SEQUENCE</scope>
</reference>
<accession>A0A0F8ZJJ1</accession>
<proteinExistence type="predicted"/>
<sequence length="42" mass="4752">FEVISVWCCACPRSKSEELITEIINLTPEQQEALTYHGGKEV</sequence>
<organism evidence="1">
    <name type="scientific">marine sediment metagenome</name>
    <dbReference type="NCBI Taxonomy" id="412755"/>
    <lineage>
        <taxon>unclassified sequences</taxon>
        <taxon>metagenomes</taxon>
        <taxon>ecological metagenomes</taxon>
    </lineage>
</organism>
<dbReference type="AlphaFoldDB" id="A0A0F8ZJJ1"/>
<evidence type="ECO:0000313" key="1">
    <source>
        <dbReference type="EMBL" id="KKK86215.1"/>
    </source>
</evidence>
<protein>
    <submittedName>
        <fullName evidence="1">Uncharacterized protein</fullName>
    </submittedName>
</protein>
<comment type="caution">
    <text evidence="1">The sequence shown here is derived from an EMBL/GenBank/DDBJ whole genome shotgun (WGS) entry which is preliminary data.</text>
</comment>
<feature type="non-terminal residue" evidence="1">
    <location>
        <position position="1"/>
    </location>
</feature>
<gene>
    <name evidence="1" type="ORF">LCGC14_2765480</name>
</gene>
<dbReference type="EMBL" id="LAZR01050948">
    <property type="protein sequence ID" value="KKK86215.1"/>
    <property type="molecule type" value="Genomic_DNA"/>
</dbReference>
<name>A0A0F8ZJJ1_9ZZZZ</name>